<reference evidence="18" key="1">
    <citation type="journal article" date="2023" name="Mol. Biol. Evol.">
        <title>Third-Generation Sequencing Reveals the Adaptive Role of the Epigenome in Three Deep-Sea Polychaetes.</title>
        <authorList>
            <person name="Perez M."/>
            <person name="Aroh O."/>
            <person name="Sun Y."/>
            <person name="Lan Y."/>
            <person name="Juniper S.K."/>
            <person name="Young C.R."/>
            <person name="Angers B."/>
            <person name="Qian P.Y."/>
        </authorList>
    </citation>
    <scope>NUCLEOTIDE SEQUENCE</scope>
    <source>
        <strain evidence="18">R07B-5</strain>
    </source>
</reference>
<dbReference type="EMBL" id="JAODUO010000612">
    <property type="protein sequence ID" value="KAK2177233.1"/>
    <property type="molecule type" value="Genomic_DNA"/>
</dbReference>
<comment type="caution">
    <text evidence="18">The sequence shown here is derived from an EMBL/GenBank/DDBJ whole genome shotgun (WGS) entry which is preliminary data.</text>
</comment>
<evidence type="ECO:0000259" key="17">
    <source>
        <dbReference type="PROSITE" id="PS51220"/>
    </source>
</evidence>
<dbReference type="InterPro" id="IPR000152">
    <property type="entry name" value="EGF-type_Asp/Asn_hydroxyl_site"/>
</dbReference>
<dbReference type="InterPro" id="IPR003886">
    <property type="entry name" value="NIDO_dom"/>
</dbReference>
<evidence type="ECO:0000256" key="7">
    <source>
        <dbReference type="ARBA" id="ARBA00022837"/>
    </source>
</evidence>
<dbReference type="SUPFAM" id="SSF57414">
    <property type="entry name" value="Hairpin loop containing domain-like"/>
    <property type="match status" value="1"/>
</dbReference>
<dbReference type="InterPro" id="IPR003609">
    <property type="entry name" value="Pan_app"/>
</dbReference>
<dbReference type="Pfam" id="PF07645">
    <property type="entry name" value="EGF_CA"/>
    <property type="match status" value="2"/>
</dbReference>
<proteinExistence type="predicted"/>
<dbReference type="SMART" id="SM00181">
    <property type="entry name" value="EGF"/>
    <property type="match status" value="3"/>
</dbReference>
<dbReference type="InterPro" id="IPR000742">
    <property type="entry name" value="EGF"/>
</dbReference>
<feature type="disulfide bond" evidence="12">
    <location>
        <begin position="1054"/>
        <end position="1064"/>
    </location>
</feature>
<keyword evidence="4 13" id="KW-0812">Transmembrane</keyword>
<keyword evidence="7" id="KW-0106">Calcium</keyword>
<feature type="disulfide bond" evidence="12">
    <location>
        <begin position="348"/>
        <end position="357"/>
    </location>
</feature>
<evidence type="ECO:0000256" key="10">
    <source>
        <dbReference type="ARBA" id="ARBA00023157"/>
    </source>
</evidence>
<feature type="domain" description="EGF-like" evidence="15">
    <location>
        <begin position="1050"/>
        <end position="1088"/>
    </location>
</feature>
<dbReference type="Pfam" id="PF06119">
    <property type="entry name" value="NIDO"/>
    <property type="match status" value="1"/>
</dbReference>
<keyword evidence="10 12" id="KW-1015">Disulfide bond</keyword>
<dbReference type="InterPro" id="IPR056619">
    <property type="entry name" value="C8-3_MUC4"/>
</dbReference>
<keyword evidence="9 13" id="KW-0472">Membrane</keyword>
<evidence type="ECO:0000256" key="2">
    <source>
        <dbReference type="ARBA" id="ARBA00022475"/>
    </source>
</evidence>
<organism evidence="18 19">
    <name type="scientific">Ridgeia piscesae</name>
    <name type="common">Tubeworm</name>
    <dbReference type="NCBI Taxonomy" id="27915"/>
    <lineage>
        <taxon>Eukaryota</taxon>
        <taxon>Metazoa</taxon>
        <taxon>Spiralia</taxon>
        <taxon>Lophotrochozoa</taxon>
        <taxon>Annelida</taxon>
        <taxon>Polychaeta</taxon>
        <taxon>Sedentaria</taxon>
        <taxon>Canalipalpata</taxon>
        <taxon>Sabellida</taxon>
        <taxon>Siboglinidae</taxon>
        <taxon>Ridgeia</taxon>
    </lineage>
</organism>
<dbReference type="PANTHER" id="PTHR13802">
    <property type="entry name" value="MUCIN 4-RELATED"/>
    <property type="match status" value="1"/>
</dbReference>
<dbReference type="CDD" id="cd00054">
    <property type="entry name" value="EGF_CA"/>
    <property type="match status" value="3"/>
</dbReference>
<accession>A0AAD9NQP9</accession>
<dbReference type="PROSITE" id="PS01186">
    <property type="entry name" value="EGF_2"/>
    <property type="match status" value="3"/>
</dbReference>
<evidence type="ECO:0000256" key="8">
    <source>
        <dbReference type="ARBA" id="ARBA00022989"/>
    </source>
</evidence>
<keyword evidence="11" id="KW-0325">Glycoprotein</keyword>
<dbReference type="GO" id="GO:0007154">
    <property type="term" value="P:cell communication"/>
    <property type="evidence" value="ECO:0007669"/>
    <property type="project" value="UniProtKB-ARBA"/>
</dbReference>
<dbReference type="InterPro" id="IPR049883">
    <property type="entry name" value="NOTCH1_EGF-like"/>
</dbReference>
<protein>
    <submittedName>
        <fullName evidence="18">Uncharacterized protein</fullName>
    </submittedName>
</protein>
<dbReference type="GO" id="GO:0005886">
    <property type="term" value="C:plasma membrane"/>
    <property type="evidence" value="ECO:0007669"/>
    <property type="project" value="UniProtKB-SubCell"/>
</dbReference>
<dbReference type="InterPro" id="IPR051495">
    <property type="entry name" value="Epithelial_Barrier/Signaling"/>
</dbReference>
<dbReference type="Pfam" id="PF00024">
    <property type="entry name" value="PAN_1"/>
    <property type="match status" value="1"/>
</dbReference>
<dbReference type="Gene3D" id="3.50.4.10">
    <property type="entry name" value="Hepatocyte Growth Factor"/>
    <property type="match status" value="1"/>
</dbReference>
<dbReference type="PROSITE" id="PS00022">
    <property type="entry name" value="EGF_1"/>
    <property type="match status" value="1"/>
</dbReference>
<evidence type="ECO:0000256" key="13">
    <source>
        <dbReference type="SAM" id="Phobius"/>
    </source>
</evidence>
<comment type="subcellular location">
    <subcellularLocation>
        <location evidence="1">Cell membrane</location>
        <topology evidence="1">Single-pass type I membrane protein</topology>
    </subcellularLocation>
</comment>
<dbReference type="FunFam" id="2.10.25.10:FF:000038">
    <property type="entry name" value="Fibrillin 2"/>
    <property type="match status" value="1"/>
</dbReference>
<dbReference type="PROSITE" id="PS50948">
    <property type="entry name" value="PAN"/>
    <property type="match status" value="1"/>
</dbReference>
<dbReference type="Gene3D" id="2.10.25.10">
    <property type="entry name" value="Laminin"/>
    <property type="match status" value="3"/>
</dbReference>
<dbReference type="PROSITE" id="PS00010">
    <property type="entry name" value="ASX_HYDROXYL"/>
    <property type="match status" value="3"/>
</dbReference>
<evidence type="ECO:0000259" key="15">
    <source>
        <dbReference type="PROSITE" id="PS50026"/>
    </source>
</evidence>
<dbReference type="FunFam" id="2.10.25.10:FF:000391">
    <property type="entry name" value="Weary, isoform C"/>
    <property type="match status" value="1"/>
</dbReference>
<keyword evidence="8 13" id="KW-1133">Transmembrane helix</keyword>
<feature type="domain" description="Apple" evidence="16">
    <location>
        <begin position="1"/>
        <end position="70"/>
    </location>
</feature>
<dbReference type="InterPro" id="IPR001881">
    <property type="entry name" value="EGF-like_Ca-bd_dom"/>
</dbReference>
<keyword evidence="19" id="KW-1185">Reference proteome</keyword>
<evidence type="ECO:0000256" key="6">
    <source>
        <dbReference type="ARBA" id="ARBA00022737"/>
    </source>
</evidence>
<keyword evidence="5" id="KW-0732">Signal</keyword>
<dbReference type="GO" id="GO:0005509">
    <property type="term" value="F:calcium ion binding"/>
    <property type="evidence" value="ECO:0007669"/>
    <property type="project" value="InterPro"/>
</dbReference>
<evidence type="ECO:0000259" key="14">
    <source>
        <dbReference type="PROSITE" id="PS50024"/>
    </source>
</evidence>
<evidence type="ECO:0000256" key="4">
    <source>
        <dbReference type="ARBA" id="ARBA00022692"/>
    </source>
</evidence>
<feature type="domain" description="EGF-like" evidence="15">
    <location>
        <begin position="1094"/>
        <end position="1137"/>
    </location>
</feature>
<evidence type="ECO:0000256" key="11">
    <source>
        <dbReference type="ARBA" id="ARBA00023180"/>
    </source>
</evidence>
<dbReference type="SUPFAM" id="SSF57196">
    <property type="entry name" value="EGF/Laminin"/>
    <property type="match status" value="1"/>
</dbReference>
<dbReference type="SMART" id="SM00179">
    <property type="entry name" value="EGF_CA"/>
    <property type="match status" value="3"/>
</dbReference>
<dbReference type="Pfam" id="PF00008">
    <property type="entry name" value="EGF"/>
    <property type="match status" value="1"/>
</dbReference>
<dbReference type="SMART" id="SM00539">
    <property type="entry name" value="NIDO"/>
    <property type="match status" value="1"/>
</dbReference>
<dbReference type="GO" id="GO:0007160">
    <property type="term" value="P:cell-matrix adhesion"/>
    <property type="evidence" value="ECO:0007669"/>
    <property type="project" value="InterPro"/>
</dbReference>
<dbReference type="Pfam" id="PF01390">
    <property type="entry name" value="SEA"/>
    <property type="match status" value="1"/>
</dbReference>
<feature type="domain" description="SEA" evidence="14">
    <location>
        <begin position="1218"/>
        <end position="1327"/>
    </location>
</feature>
<evidence type="ECO:0000313" key="18">
    <source>
        <dbReference type="EMBL" id="KAK2177233.1"/>
    </source>
</evidence>
<evidence type="ECO:0000313" key="19">
    <source>
        <dbReference type="Proteomes" id="UP001209878"/>
    </source>
</evidence>
<evidence type="ECO:0000256" key="1">
    <source>
        <dbReference type="ARBA" id="ARBA00004251"/>
    </source>
</evidence>
<dbReference type="PANTHER" id="PTHR13802:SF52">
    <property type="entry name" value="MUCIN-4"/>
    <property type="match status" value="1"/>
</dbReference>
<dbReference type="PROSITE" id="PS50026">
    <property type="entry name" value="EGF_3"/>
    <property type="match status" value="3"/>
</dbReference>
<keyword evidence="6" id="KW-0677">Repeat</keyword>
<feature type="domain" description="EGF-like" evidence="15">
    <location>
        <begin position="322"/>
        <end position="358"/>
    </location>
</feature>
<dbReference type="InterPro" id="IPR018097">
    <property type="entry name" value="EGF_Ca-bd_CS"/>
</dbReference>
<evidence type="ECO:0000256" key="5">
    <source>
        <dbReference type="ARBA" id="ARBA00022729"/>
    </source>
</evidence>
<comment type="caution">
    <text evidence="12">Lacks conserved residue(s) required for the propagation of feature annotation.</text>
</comment>
<dbReference type="InterPro" id="IPR000082">
    <property type="entry name" value="SEA_dom"/>
</dbReference>
<name>A0AAD9NQP9_RIDPI</name>
<evidence type="ECO:0000256" key="3">
    <source>
        <dbReference type="ARBA" id="ARBA00022536"/>
    </source>
</evidence>
<dbReference type="Pfam" id="PF23263">
    <property type="entry name" value="C8-3_MUC4"/>
    <property type="match status" value="1"/>
</dbReference>
<dbReference type="PROSITE" id="PS50024">
    <property type="entry name" value="SEA"/>
    <property type="match status" value="1"/>
</dbReference>
<dbReference type="PROSITE" id="PS51220">
    <property type="entry name" value="NIDO"/>
    <property type="match status" value="1"/>
</dbReference>
<evidence type="ECO:0000256" key="9">
    <source>
        <dbReference type="ARBA" id="ARBA00023136"/>
    </source>
</evidence>
<sequence>MIIGHNDVTLTGSSLEQCKEACLNDTSCLSLEYSPSTSLCHLQYIKRESLGDAADFTTEVSTDYYELTRCQTPVIQRLVQGSMSVHRPFVLDLLNTSSQEFIAFEALVRNWPLDIARNNEAVVYVDSNDSGVVVAYTLKLTRMATANLSAAITDAIVTKAGNVSIGNYSVNVSSVTVTVITVDMTIFETATDSMVNETLTTNNNTVSDTTVTTVEPSVNETLTTNNDTVSDTTVTTVEPSVNETLTTNNDTVVVTTVSMVEPSVNETLTTNNDTVSVTTVTMVAPPVNETLTTNNDTVSVTTVTMVEPTAIHCVWFHPESDTVDQCQSNPCQNAAECIDESFAFRCDCKTGFSGPTCAKLDGVGEMYPYGSKLGDFEMTCHRRSKQCRTNMFTIPQFKVANALLNRISVNSNGYVAMGTLYGGRNPAYFDDLFNKRKVRTAQRKGFALFAPLWADSDLRRQGSVFIHRYEKTDTQSSRLAYDRIRHVLALATYDVTTYGGLNDFEATFVLVVTWNGMVPRRSYEPDFDQPNTYQLVLISNGNTMQTFAMFLYKETGWDQVFYVRDSQIGFTAMQGFKTTEYTMAFSGTANAFNLPNIKGNTGVNGRWLLTTSQDSGGVSSDGQKCLDWYAKEKADLLNIMTTSFSTPQCPCDLFGMFIDRRFGYDRDTSIRHVKACFYSRLPTGHSAKFLQYTPFLVEQHRISDMLPRTWCCDNSDNCDKYHEVRPIDSCLYYVPPILGLRVFLQDVEQTQWFEMAAIDDSKIGVEVSFSVTVSETVTILLCFRFLSDRRIAREKSIFHYLEGESYDSFIVSDFKPLFLEDILANMTDTEKADLVATCQSLTNKECIFDYYITGNKAVAAATLETDSKNKESAATLANLRPVISAASPFNVTAKESNTLVVTVTDADNDETTLWLQTVLPPGATFDNTTGEFVWTPANTDAVNLTRHSAHFTSIQWGVKAKSAKSVVIVLITDVSLRFSANDSRGGVAPSLTVTINMCYCSGHGQCQFDTLVDGQSPSAAFRLVTCDCETGWDGRNSSIHLTSMSVFVTDINECASVNNCAQQCINLKGSYKCKCRSGYRLHNLINCTSMFTPDEDECQSADKNKCSQPDNCDNYDGGYNCTCDIGYVLDSDKRTCNPAPGVTVAPTVDVNVTTSRLDVTTSRLDVVTSRLDVTTSRLDVVTTKSPVDTTTGDVDATESETTAVIETTTPVTTVKPAKVFNYQGQLKMTQRVFVKELLSTKTTQYIALVKEVKPQLEKLLRDSAAYKGVSVTLSEFRFRAGSVVVEYTVTMDKATNVNDLTVAIKQGVSKLNFSVDLASVSFTDPQVVKPTGLDSGTLVAIIISATLGAVFLILVIIFVIFIVRRNLDWRSKGSGSSSEDESHSLPTHTMPHSHRLLMWMNTPLGIPTTDRPQIHGDRQRMRVIEDAAAQAKYIDWSAMRNFANSRHIVPHHNGQSPWAGQGFVSPPQPKRDPEEWQWVSSCCFCVISFPWCGSKEE</sequence>
<keyword evidence="2" id="KW-1003">Cell membrane</keyword>
<dbReference type="SUPFAM" id="SSF57184">
    <property type="entry name" value="Growth factor receptor domain"/>
    <property type="match status" value="1"/>
</dbReference>
<feature type="transmembrane region" description="Helical" evidence="13">
    <location>
        <begin position="1338"/>
        <end position="1363"/>
    </location>
</feature>
<dbReference type="GO" id="GO:0023052">
    <property type="term" value="P:signaling"/>
    <property type="evidence" value="ECO:0007669"/>
    <property type="project" value="UniProtKB-ARBA"/>
</dbReference>
<dbReference type="InterPro" id="IPR009030">
    <property type="entry name" value="Growth_fac_rcpt_cys_sf"/>
</dbReference>
<gene>
    <name evidence="18" type="ORF">NP493_612g02044</name>
</gene>
<dbReference type="Proteomes" id="UP001209878">
    <property type="component" value="Unassembled WGS sequence"/>
</dbReference>
<feature type="domain" description="NIDO" evidence="17">
    <location>
        <begin position="451"/>
        <end position="614"/>
    </location>
</feature>
<evidence type="ECO:0000259" key="16">
    <source>
        <dbReference type="PROSITE" id="PS50948"/>
    </source>
</evidence>
<evidence type="ECO:0000256" key="12">
    <source>
        <dbReference type="PROSITE-ProRule" id="PRU00076"/>
    </source>
</evidence>
<dbReference type="PROSITE" id="PS01187">
    <property type="entry name" value="EGF_CA"/>
    <property type="match status" value="1"/>
</dbReference>
<keyword evidence="3 12" id="KW-0245">EGF-like domain</keyword>